<name>A0A6J6ASL6_9ZZZZ</name>
<keyword evidence="1" id="KW-1133">Transmembrane helix</keyword>
<organism evidence="2">
    <name type="scientific">freshwater metagenome</name>
    <dbReference type="NCBI Taxonomy" id="449393"/>
    <lineage>
        <taxon>unclassified sequences</taxon>
        <taxon>metagenomes</taxon>
        <taxon>ecological metagenomes</taxon>
    </lineage>
</organism>
<keyword evidence="1" id="KW-0812">Transmembrane</keyword>
<evidence type="ECO:0000313" key="2">
    <source>
        <dbReference type="EMBL" id="CAB4529504.1"/>
    </source>
</evidence>
<reference evidence="2" key="1">
    <citation type="submission" date="2020-05" db="EMBL/GenBank/DDBJ databases">
        <authorList>
            <person name="Chiriac C."/>
            <person name="Salcher M."/>
            <person name="Ghai R."/>
            <person name="Kavagutti S V."/>
        </authorList>
    </citation>
    <scope>NUCLEOTIDE SEQUENCE</scope>
</reference>
<feature type="transmembrane region" description="Helical" evidence="1">
    <location>
        <begin position="644"/>
        <end position="666"/>
    </location>
</feature>
<accession>A0A6J6ASL6</accession>
<protein>
    <submittedName>
        <fullName evidence="2">Unannotated protein</fullName>
    </submittedName>
</protein>
<sequence length="687" mass="75010">MIMRLKTLIAPILMAVAISTATPLILTLPAEAQRTQEIAAPGLKLSAQNFHIYTSGTLRFIFSVDDSNLLNKLLTVKNSVIRVSIGARVTGGDQEVRDLISNPSLFVATDSVDFATQSLLRKQDGQFEITALTGDLSVVMGNGLTSGSQNDLKKIEFSGPGIYPIRIESLINKVVRANVTSFVNRVDLSTRIEPMPVNLLVTLDSTNTLQLDGSHVISELTREKISQLVSLLELDGPLVSTQVSPQVIDGLSKSEKPADQELLLRLTNAISKTNLIATSYLAFDPSGASQTQHEKEFNALVELGQSTLSSRFTSNVAVSDVWIARTPLDQFGVDLLAKSGYRSIIMLPAAGAALGSFDNTARPYRLVSGAKTVSLFVVDPTYVPQLGETKNSSFIAASAIAAQLLAQRSKIESDGGTPSLKRTVLTTQDGAVLNSNLIHEILLILKRVPQQISIQTLSDLPEPRQDAYKPDLRVKDISQFEIRMKNIDLLRADLNKLNSTLDQNSNTWEIWNERLMVMSSDTLTKTQREEFATQTRNELKSLRTAVTLEEGTTFTFGSRKSQLRLDLKNSSNEDLTIQVKVESPKLKLDRSTAVIEVPANGSNELVINAVALSNGLFPVGVRIFTADGSSQLGKKIEISARVNAIAGLGQVVTGVALLLLLTWWAAHFRRKYRTQVSDESRVLRSDA</sequence>
<dbReference type="AlphaFoldDB" id="A0A6J6ASL6"/>
<dbReference type="EMBL" id="CAEZSE010000002">
    <property type="protein sequence ID" value="CAB4529504.1"/>
    <property type="molecule type" value="Genomic_DNA"/>
</dbReference>
<evidence type="ECO:0000256" key="1">
    <source>
        <dbReference type="SAM" id="Phobius"/>
    </source>
</evidence>
<proteinExistence type="predicted"/>
<gene>
    <name evidence="2" type="ORF">UFOPK1353_00029</name>
</gene>
<keyword evidence="1" id="KW-0472">Membrane</keyword>